<dbReference type="Proteomes" id="UP000317178">
    <property type="component" value="Chromosome"/>
</dbReference>
<reference evidence="2 3" key="1">
    <citation type="submission" date="2019-02" db="EMBL/GenBank/DDBJ databases">
        <title>Deep-cultivation of Planctomycetes and their phenomic and genomic characterization uncovers novel biology.</title>
        <authorList>
            <person name="Wiegand S."/>
            <person name="Jogler M."/>
            <person name="Boedeker C."/>
            <person name="Pinto D."/>
            <person name="Vollmers J."/>
            <person name="Rivas-Marin E."/>
            <person name="Kohn T."/>
            <person name="Peeters S.H."/>
            <person name="Heuer A."/>
            <person name="Rast P."/>
            <person name="Oberbeckmann S."/>
            <person name="Bunk B."/>
            <person name="Jeske O."/>
            <person name="Meyerdierks A."/>
            <person name="Storesund J.E."/>
            <person name="Kallscheuer N."/>
            <person name="Luecker S."/>
            <person name="Lage O.M."/>
            <person name="Pohl T."/>
            <person name="Merkel B.J."/>
            <person name="Hornburger P."/>
            <person name="Mueller R.-W."/>
            <person name="Bruemmer F."/>
            <person name="Labrenz M."/>
            <person name="Spormann A.M."/>
            <person name="Op den Camp H."/>
            <person name="Overmann J."/>
            <person name="Amann R."/>
            <person name="Jetten M.S.M."/>
            <person name="Mascher T."/>
            <person name="Medema M.H."/>
            <person name="Devos D.P."/>
            <person name="Kaster A.-K."/>
            <person name="Ovreas L."/>
            <person name="Rohde M."/>
            <person name="Galperin M.Y."/>
            <person name="Jogler C."/>
        </authorList>
    </citation>
    <scope>NUCLEOTIDE SEQUENCE [LARGE SCALE GENOMIC DNA]</scope>
    <source>
        <strain evidence="2 3">Pla110</strain>
    </source>
</reference>
<accession>A0A518CJ66</accession>
<evidence type="ECO:0000259" key="1">
    <source>
        <dbReference type="Pfam" id="PF08874"/>
    </source>
</evidence>
<dbReference type="InterPro" id="IPR014973">
    <property type="entry name" value="DUF1835"/>
</dbReference>
<dbReference type="EMBL" id="CP036281">
    <property type="protein sequence ID" value="QDU79279.1"/>
    <property type="molecule type" value="Genomic_DNA"/>
</dbReference>
<feature type="domain" description="DUF1835" evidence="1">
    <location>
        <begin position="35"/>
        <end position="132"/>
    </location>
</feature>
<evidence type="ECO:0000313" key="2">
    <source>
        <dbReference type="EMBL" id="QDU79279.1"/>
    </source>
</evidence>
<dbReference type="AlphaFoldDB" id="A0A518CJ66"/>
<name>A0A518CJ66_9PLAN</name>
<protein>
    <recommendedName>
        <fullName evidence="1">DUF1835 domain-containing protein</fullName>
    </recommendedName>
</protein>
<evidence type="ECO:0000313" key="3">
    <source>
        <dbReference type="Proteomes" id="UP000317178"/>
    </source>
</evidence>
<organism evidence="2 3">
    <name type="scientific">Polystyrenella longa</name>
    <dbReference type="NCBI Taxonomy" id="2528007"/>
    <lineage>
        <taxon>Bacteria</taxon>
        <taxon>Pseudomonadati</taxon>
        <taxon>Planctomycetota</taxon>
        <taxon>Planctomycetia</taxon>
        <taxon>Planctomycetales</taxon>
        <taxon>Planctomycetaceae</taxon>
        <taxon>Polystyrenella</taxon>
    </lineage>
</organism>
<sequence>MYVFLRERNPARHPDGEMPDYLHVCASYTFMGERLQEFQVLFHNDYFCQGPVHPDPETLAKIRAEYYFDKWGPMSSEEEQILRADKNEWAARWAKQFRELYKTKKIQAPMLLWVTRNWKDQLFLWWLLTTLDSWEDIDWENVWLVDSVSGHFEDEQRPMGDQDYWLPCHPDKSLERSFAENWYPIDEQFVESAKRMWDAFARGALDELDQLRHKEEIVRPVSSMVDYGLKFRLPGQVESGLFRLSPMDQFFLEDFSVERWLRPIDPYKNWLKKDEVAELHLMNCLADSLFVERLREWDTHSSTTPLIESSSIPEGPSRYNNIEYRLTKLGEDIVRNGFEDASLIPTYPFGGTTIYDPANRWCTVAEGNGYRVVKV</sequence>
<dbReference type="KEGG" id="plon:Pla110_09850"/>
<proteinExistence type="predicted"/>
<dbReference type="Pfam" id="PF08874">
    <property type="entry name" value="DUF1835"/>
    <property type="match status" value="1"/>
</dbReference>
<dbReference type="RefSeq" id="WP_144993760.1">
    <property type="nucleotide sequence ID" value="NZ_CP036281.1"/>
</dbReference>
<gene>
    <name evidence="2" type="ORF">Pla110_09850</name>
</gene>
<dbReference type="OrthoDB" id="5504153at2"/>
<keyword evidence="3" id="KW-1185">Reference proteome</keyword>